<dbReference type="NCBIfam" id="NF006426">
    <property type="entry name" value="PRK08674.1-6"/>
    <property type="match status" value="1"/>
</dbReference>
<sequence>MNELISSFSQQLEDAYFNFQKLSLSSFLDKNRNISNIVMVGLGGSGIGGNLVQTITRSLLKVPYQVCKTYNLPSYIDENTLFIASSFSGNTEETLASLEEAQRKGAYIVCLTSGGKVKEIANQKGFDLVPLKSLAACPRAHLPYSVTSLLLLLNHYGLIEIDFEKEIKETVESFNQKDEIIKKEAKQLAIALKGKFPILYADAILEPMLIRFQQQINENAKQLCHVAVFPEMNHNELVGWHLPKDILSKTHILLFHSDYDHERVNRRMEICENIFNKHTTAITHISAKGNSFLEQVFYLIYLTDWVSYYLAEENGVDPFPVEVINYLKSSLQE</sequence>
<dbReference type="NCBIfam" id="NF006423">
    <property type="entry name" value="PRK08674.1-2"/>
    <property type="match status" value="1"/>
</dbReference>
<dbReference type="EC" id="5.3.1.9" evidence="4"/>
<dbReference type="GO" id="GO:0004476">
    <property type="term" value="F:mannose-6-phosphate isomerase activity"/>
    <property type="evidence" value="ECO:0007669"/>
    <property type="project" value="UniProtKB-EC"/>
</dbReference>
<dbReference type="STRING" id="880071.Fleli_0222"/>
<dbReference type="InterPro" id="IPR019490">
    <property type="entry name" value="Glu6P/Mann6P_isomerase_C"/>
</dbReference>
<evidence type="ECO:0000313" key="5">
    <source>
        <dbReference type="Proteomes" id="UP000006054"/>
    </source>
</evidence>
<dbReference type="Pfam" id="PF10432">
    <property type="entry name" value="bact-PGI_C"/>
    <property type="match status" value="1"/>
</dbReference>
<protein>
    <submittedName>
        <fullName evidence="4">Bifunctional phosphoglucose/phosphomannose isomerase</fullName>
        <ecNumber evidence="4">5.3.1.8</ecNumber>
        <ecNumber evidence="4">5.3.1.9</ecNumber>
    </submittedName>
</protein>
<dbReference type="Pfam" id="PF01380">
    <property type="entry name" value="SIS"/>
    <property type="match status" value="1"/>
</dbReference>
<dbReference type="Gene3D" id="3.40.50.10490">
    <property type="entry name" value="Glucose-6-phosphate isomerase like protein, domain 1"/>
    <property type="match status" value="2"/>
</dbReference>
<dbReference type="EC" id="5.3.1.8" evidence="4"/>
<dbReference type="InterPro" id="IPR001347">
    <property type="entry name" value="SIS_dom"/>
</dbReference>
<dbReference type="KEGG" id="fli:Fleli_0222"/>
<dbReference type="eggNOG" id="COG2222">
    <property type="taxonomic scope" value="Bacteria"/>
</dbReference>
<dbReference type="NCBIfam" id="TIGR02128">
    <property type="entry name" value="G6PI_arch"/>
    <property type="match status" value="1"/>
</dbReference>
<dbReference type="Proteomes" id="UP000006054">
    <property type="component" value="Chromosome"/>
</dbReference>
<dbReference type="EMBL" id="CP003345">
    <property type="protein sequence ID" value="AFM02717.1"/>
    <property type="molecule type" value="Genomic_DNA"/>
</dbReference>
<name>I4AFI2_BERLS</name>
<keyword evidence="5" id="KW-1185">Reference proteome</keyword>
<proteinExistence type="inferred from homology"/>
<gene>
    <name evidence="4" type="ordered locus">Fleli_0222</name>
</gene>
<dbReference type="GO" id="GO:0004347">
    <property type="term" value="F:glucose-6-phosphate isomerase activity"/>
    <property type="evidence" value="ECO:0007669"/>
    <property type="project" value="UniProtKB-EC"/>
</dbReference>
<dbReference type="GO" id="GO:0097367">
    <property type="term" value="F:carbohydrate derivative binding"/>
    <property type="evidence" value="ECO:0007669"/>
    <property type="project" value="InterPro"/>
</dbReference>
<evidence type="ECO:0000259" key="3">
    <source>
        <dbReference type="PROSITE" id="PS51464"/>
    </source>
</evidence>
<dbReference type="GO" id="GO:1901135">
    <property type="term" value="P:carbohydrate derivative metabolic process"/>
    <property type="evidence" value="ECO:0007669"/>
    <property type="project" value="InterPro"/>
</dbReference>
<dbReference type="HOGENOM" id="CLU_059687_0_0_10"/>
<dbReference type="PROSITE" id="PS51464">
    <property type="entry name" value="SIS"/>
    <property type="match status" value="1"/>
</dbReference>
<dbReference type="InterPro" id="IPR046348">
    <property type="entry name" value="SIS_dom_sf"/>
</dbReference>
<keyword evidence="2 4" id="KW-0413">Isomerase</keyword>
<evidence type="ECO:0000256" key="2">
    <source>
        <dbReference type="ARBA" id="ARBA00023235"/>
    </source>
</evidence>
<evidence type="ECO:0000256" key="1">
    <source>
        <dbReference type="ARBA" id="ARBA00010523"/>
    </source>
</evidence>
<dbReference type="AlphaFoldDB" id="I4AFI2"/>
<dbReference type="PATRIC" id="fig|880071.3.peg.215"/>
<dbReference type="CDD" id="cd05637">
    <property type="entry name" value="SIS_PGI_PMI_2"/>
    <property type="match status" value="1"/>
</dbReference>
<feature type="domain" description="SIS" evidence="3">
    <location>
        <begin position="24"/>
        <end position="168"/>
    </location>
</feature>
<dbReference type="GO" id="GO:0005975">
    <property type="term" value="P:carbohydrate metabolic process"/>
    <property type="evidence" value="ECO:0007669"/>
    <property type="project" value="InterPro"/>
</dbReference>
<comment type="similarity">
    <text evidence="1">Belongs to the PGI/PMI family.</text>
</comment>
<accession>I4AFI2</accession>
<reference evidence="5" key="1">
    <citation type="submission" date="2012-06" db="EMBL/GenBank/DDBJ databases">
        <title>The complete genome of Flexibacter litoralis DSM 6794.</title>
        <authorList>
            <person name="Lucas S."/>
            <person name="Copeland A."/>
            <person name="Lapidus A."/>
            <person name="Glavina del Rio T."/>
            <person name="Dalin E."/>
            <person name="Tice H."/>
            <person name="Bruce D."/>
            <person name="Goodwin L."/>
            <person name="Pitluck S."/>
            <person name="Peters L."/>
            <person name="Ovchinnikova G."/>
            <person name="Lu M."/>
            <person name="Kyrpides N."/>
            <person name="Mavromatis K."/>
            <person name="Ivanova N."/>
            <person name="Brettin T."/>
            <person name="Detter J.C."/>
            <person name="Han C."/>
            <person name="Larimer F."/>
            <person name="Land M."/>
            <person name="Hauser L."/>
            <person name="Markowitz V."/>
            <person name="Cheng J.-F."/>
            <person name="Hugenholtz P."/>
            <person name="Woyke T."/>
            <person name="Wu D."/>
            <person name="Spring S."/>
            <person name="Lang E."/>
            <person name="Kopitz M."/>
            <person name="Brambilla E."/>
            <person name="Klenk H.-P."/>
            <person name="Eisen J.A."/>
        </authorList>
    </citation>
    <scope>NUCLEOTIDE SEQUENCE [LARGE SCALE GENOMIC DNA]</scope>
    <source>
        <strain evidence="5">ATCC 23117 / DSM 6794 / NBRC 15988 / NCIMB 1366 / Sio-4</strain>
    </source>
</reference>
<evidence type="ECO:0000313" key="4">
    <source>
        <dbReference type="EMBL" id="AFM02717.1"/>
    </source>
</evidence>
<dbReference type="SUPFAM" id="SSF53697">
    <property type="entry name" value="SIS domain"/>
    <property type="match status" value="1"/>
</dbReference>
<organism evidence="4 5">
    <name type="scientific">Bernardetia litoralis (strain ATCC 23117 / DSM 6794 / NBRC 15988 / NCIMB 1366 / Fx l1 / Sio-4)</name>
    <name type="common">Flexibacter litoralis</name>
    <dbReference type="NCBI Taxonomy" id="880071"/>
    <lineage>
        <taxon>Bacteria</taxon>
        <taxon>Pseudomonadati</taxon>
        <taxon>Bacteroidota</taxon>
        <taxon>Cytophagia</taxon>
        <taxon>Cytophagales</taxon>
        <taxon>Bernardetiaceae</taxon>
        <taxon>Bernardetia</taxon>
    </lineage>
</organism>